<evidence type="ECO:0000313" key="1">
    <source>
        <dbReference type="EMBL" id="QDB74106.1"/>
    </source>
</evidence>
<dbReference type="Proteomes" id="UP000316128">
    <property type="component" value="Segment"/>
</dbReference>
<gene>
    <name evidence="1" type="ORF">2L372D_192</name>
</gene>
<reference evidence="1 2" key="1">
    <citation type="submission" date="2019-04" db="EMBL/GenBank/DDBJ databases">
        <title>Nine Novel Phages from a Plateau Lake in Southwest China Provide Insights into Aeromonas Phage Diversity.</title>
        <authorList>
            <person name="Xiao W."/>
            <person name="Bai M."/>
            <person name="Wang Y."/>
            <person name="Cui X."/>
        </authorList>
    </citation>
    <scope>NUCLEOTIDE SEQUENCE [LARGE SCALE GENOMIC DNA]</scope>
</reference>
<sequence length="59" mass="7077">MSTYKVKEVQQWDTLVKTKEGNWIPARPVNHKVRSFSEKLKESWLVFIGKLDTLKWEDQ</sequence>
<organism evidence="1 2">
    <name type="scientific">Aeromonas phage 2L372D</name>
    <dbReference type="NCBI Taxonomy" id="2588097"/>
    <lineage>
        <taxon>Viruses</taxon>
        <taxon>Duplodnaviria</taxon>
        <taxon>Heunggongvirae</taxon>
        <taxon>Uroviricota</taxon>
        <taxon>Caudoviricetes</taxon>
        <taxon>Plateaulakevirus</taxon>
        <taxon>Plateaulakevirus pv2L372D</taxon>
    </lineage>
</organism>
<protein>
    <submittedName>
        <fullName evidence="1">Uncharacterized protein</fullName>
    </submittedName>
</protein>
<name>A0A4Y5TZM0_9CAUD</name>
<accession>A0A4Y5TZM0</accession>
<keyword evidence="2" id="KW-1185">Reference proteome</keyword>
<proteinExistence type="predicted"/>
<dbReference type="EMBL" id="MK804893">
    <property type="protein sequence ID" value="QDB74106.1"/>
    <property type="molecule type" value="Genomic_DNA"/>
</dbReference>
<evidence type="ECO:0000313" key="2">
    <source>
        <dbReference type="Proteomes" id="UP000316128"/>
    </source>
</evidence>